<dbReference type="CDD" id="cd00761">
    <property type="entry name" value="Glyco_tranf_GTA_type"/>
    <property type="match status" value="1"/>
</dbReference>
<dbReference type="PANTHER" id="PTHR43685">
    <property type="entry name" value="GLYCOSYLTRANSFERASE"/>
    <property type="match status" value="1"/>
</dbReference>
<dbReference type="RefSeq" id="WP_378547804.1">
    <property type="nucleotide sequence ID" value="NZ_JBHSBA010000003.1"/>
</dbReference>
<reference evidence="3" key="1">
    <citation type="journal article" date="2019" name="Int. J. Syst. Evol. Microbiol.">
        <title>The Global Catalogue of Microorganisms (GCM) 10K type strain sequencing project: providing services to taxonomists for standard genome sequencing and annotation.</title>
        <authorList>
            <consortium name="The Broad Institute Genomics Platform"/>
            <consortium name="The Broad Institute Genome Sequencing Center for Infectious Disease"/>
            <person name="Wu L."/>
            <person name="Ma J."/>
        </authorList>
    </citation>
    <scope>NUCLEOTIDE SEQUENCE [LARGE SCALE GENOMIC DNA]</scope>
    <source>
        <strain evidence="3">CGMCC 4.7204</strain>
    </source>
</reference>
<feature type="domain" description="Glycosyltransferase 2-like" evidence="1">
    <location>
        <begin position="10"/>
        <end position="143"/>
    </location>
</feature>
<keyword evidence="3" id="KW-1185">Reference proteome</keyword>
<gene>
    <name evidence="2" type="ORF">ACFOW8_08290</name>
</gene>
<dbReference type="EMBL" id="JBHSBA010000003">
    <property type="protein sequence ID" value="MFC4124922.1"/>
    <property type="molecule type" value="Genomic_DNA"/>
</dbReference>
<dbReference type="SUPFAM" id="SSF53448">
    <property type="entry name" value="Nucleotide-diphospho-sugar transferases"/>
    <property type="match status" value="1"/>
</dbReference>
<dbReference type="Proteomes" id="UP001595767">
    <property type="component" value="Unassembled WGS sequence"/>
</dbReference>
<proteinExistence type="predicted"/>
<dbReference type="Pfam" id="PF00535">
    <property type="entry name" value="Glycos_transf_2"/>
    <property type="match status" value="1"/>
</dbReference>
<evidence type="ECO:0000259" key="1">
    <source>
        <dbReference type="Pfam" id="PF00535"/>
    </source>
</evidence>
<name>A0ABV8L282_9NOCA</name>
<dbReference type="InterPro" id="IPR050834">
    <property type="entry name" value="Glycosyltransf_2"/>
</dbReference>
<dbReference type="InterPro" id="IPR001173">
    <property type="entry name" value="Glyco_trans_2-like"/>
</dbReference>
<evidence type="ECO:0000313" key="2">
    <source>
        <dbReference type="EMBL" id="MFC4124922.1"/>
    </source>
</evidence>
<dbReference type="InterPro" id="IPR029044">
    <property type="entry name" value="Nucleotide-diphossugar_trans"/>
</dbReference>
<dbReference type="Gene3D" id="3.90.550.10">
    <property type="entry name" value="Spore Coat Polysaccharide Biosynthesis Protein SpsA, Chain A"/>
    <property type="match status" value="1"/>
</dbReference>
<dbReference type="PANTHER" id="PTHR43685:SF2">
    <property type="entry name" value="GLYCOSYLTRANSFERASE 2-LIKE DOMAIN-CONTAINING PROTEIN"/>
    <property type="match status" value="1"/>
</dbReference>
<comment type="caution">
    <text evidence="2">The sequence shown here is derived from an EMBL/GenBank/DDBJ whole genome shotgun (WGS) entry which is preliminary data.</text>
</comment>
<evidence type="ECO:0000313" key="3">
    <source>
        <dbReference type="Proteomes" id="UP001595767"/>
    </source>
</evidence>
<protein>
    <submittedName>
        <fullName evidence="2">Glycosyltransferase family 2 protein</fullName>
    </submittedName>
</protein>
<accession>A0ABV8L282</accession>
<organism evidence="2 3">
    <name type="scientific">Nocardia rhizosphaerae</name>
    <dbReference type="NCBI Taxonomy" id="1691571"/>
    <lineage>
        <taxon>Bacteria</taxon>
        <taxon>Bacillati</taxon>
        <taxon>Actinomycetota</taxon>
        <taxon>Actinomycetes</taxon>
        <taxon>Mycobacteriales</taxon>
        <taxon>Nocardiaceae</taxon>
        <taxon>Nocardia</taxon>
    </lineage>
</organism>
<sequence>MSTAVVTTCWGAYGRYLTDWAESIAGQTQRPTQAVIADLGVDDPDTVAHATEILRATDVPCDVVTGEYAGMGAARNTAVAATRTEWVMHLDADDTLLPHALADVAELTGQADVVSLGAIRDGRPVCFPDVSRERILARGHGAFSCSPFRRSLWERRPFHTANDWVDSVLWVGFAHLGARFAGTTRPGFVYRQHDDSFSHQLTAEDRRQAVRQWKHACRSWELA</sequence>